<dbReference type="AlphaFoldDB" id="A0A0E9VI39"/>
<organism evidence="1">
    <name type="scientific">Anguilla anguilla</name>
    <name type="common">European freshwater eel</name>
    <name type="synonym">Muraena anguilla</name>
    <dbReference type="NCBI Taxonomy" id="7936"/>
    <lineage>
        <taxon>Eukaryota</taxon>
        <taxon>Metazoa</taxon>
        <taxon>Chordata</taxon>
        <taxon>Craniata</taxon>
        <taxon>Vertebrata</taxon>
        <taxon>Euteleostomi</taxon>
        <taxon>Actinopterygii</taxon>
        <taxon>Neopterygii</taxon>
        <taxon>Teleostei</taxon>
        <taxon>Anguilliformes</taxon>
        <taxon>Anguillidae</taxon>
        <taxon>Anguilla</taxon>
    </lineage>
</organism>
<reference evidence="1" key="1">
    <citation type="submission" date="2014-11" db="EMBL/GenBank/DDBJ databases">
        <authorList>
            <person name="Amaro Gonzalez C."/>
        </authorList>
    </citation>
    <scope>NUCLEOTIDE SEQUENCE</scope>
</reference>
<proteinExistence type="predicted"/>
<dbReference type="EMBL" id="GBXM01030803">
    <property type="protein sequence ID" value="JAH77774.1"/>
    <property type="molecule type" value="Transcribed_RNA"/>
</dbReference>
<accession>A0A0E9VI39</accession>
<name>A0A0E9VI39_ANGAN</name>
<reference evidence="1" key="2">
    <citation type="journal article" date="2015" name="Fish Shellfish Immunol.">
        <title>Early steps in the European eel (Anguilla anguilla)-Vibrio vulnificus interaction in the gills: Role of the RtxA13 toxin.</title>
        <authorList>
            <person name="Callol A."/>
            <person name="Pajuelo D."/>
            <person name="Ebbesson L."/>
            <person name="Teles M."/>
            <person name="MacKenzie S."/>
            <person name="Amaro C."/>
        </authorList>
    </citation>
    <scope>NUCLEOTIDE SEQUENCE</scope>
</reference>
<sequence>MCLCPTSARAESISLTRGRRQLDPRYAIHTGL</sequence>
<protein>
    <submittedName>
        <fullName evidence="1">Uncharacterized protein</fullName>
    </submittedName>
</protein>
<evidence type="ECO:0000313" key="1">
    <source>
        <dbReference type="EMBL" id="JAH77774.1"/>
    </source>
</evidence>